<dbReference type="OrthoDB" id="5836667at2759"/>
<evidence type="ECO:0000313" key="3">
    <source>
        <dbReference type="Proteomes" id="UP000266861"/>
    </source>
</evidence>
<dbReference type="AlphaFoldDB" id="A0A397GGJ3"/>
<comment type="caution">
    <text evidence="2">The sequence shown here is derived from an EMBL/GenBank/DDBJ whole genome shotgun (WGS) entry which is preliminary data.</text>
</comment>
<name>A0A397GGJ3_9GLOM</name>
<dbReference type="EMBL" id="PQFF01000448">
    <property type="protein sequence ID" value="RHZ49567.1"/>
    <property type="molecule type" value="Genomic_DNA"/>
</dbReference>
<feature type="region of interest" description="Disordered" evidence="1">
    <location>
        <begin position="150"/>
        <end position="169"/>
    </location>
</feature>
<proteinExistence type="predicted"/>
<dbReference type="Proteomes" id="UP000266861">
    <property type="component" value="Unassembled WGS sequence"/>
</dbReference>
<protein>
    <submittedName>
        <fullName evidence="2">Uncharacterized protein</fullName>
    </submittedName>
</protein>
<organism evidence="2 3">
    <name type="scientific">Diversispora epigaea</name>
    <dbReference type="NCBI Taxonomy" id="1348612"/>
    <lineage>
        <taxon>Eukaryota</taxon>
        <taxon>Fungi</taxon>
        <taxon>Fungi incertae sedis</taxon>
        <taxon>Mucoromycota</taxon>
        <taxon>Glomeromycotina</taxon>
        <taxon>Glomeromycetes</taxon>
        <taxon>Diversisporales</taxon>
        <taxon>Diversisporaceae</taxon>
        <taxon>Diversispora</taxon>
    </lineage>
</organism>
<feature type="compositionally biased region" description="Basic residues" evidence="1">
    <location>
        <begin position="155"/>
        <end position="169"/>
    </location>
</feature>
<sequence length="169" mass="19105">MSEIFTWYSDSTKLFPEIALRDSFTIFDGDIGNIVDIGETCNIGEIGEIGETDKLYIGETVAPNFICHQLPIIIGETSDIGNIVDIGETCNIGEIGEIGETDKLYIGETGENSNKSSCVFYERNIRETFIPFFDNENNLIQQDLDNIKENNTTKEKKRKYSRGKRKDEI</sequence>
<gene>
    <name evidence="2" type="ORF">Glove_519g95</name>
</gene>
<evidence type="ECO:0000256" key="1">
    <source>
        <dbReference type="SAM" id="MobiDB-lite"/>
    </source>
</evidence>
<reference evidence="2 3" key="1">
    <citation type="submission" date="2018-08" db="EMBL/GenBank/DDBJ databases">
        <title>Genome and evolution of the arbuscular mycorrhizal fungus Diversispora epigaea (formerly Glomus versiforme) and its bacterial endosymbionts.</title>
        <authorList>
            <person name="Sun X."/>
            <person name="Fei Z."/>
            <person name="Harrison M."/>
        </authorList>
    </citation>
    <scope>NUCLEOTIDE SEQUENCE [LARGE SCALE GENOMIC DNA]</scope>
    <source>
        <strain evidence="2 3">IT104</strain>
    </source>
</reference>
<keyword evidence="3" id="KW-1185">Reference proteome</keyword>
<accession>A0A397GGJ3</accession>
<evidence type="ECO:0000313" key="2">
    <source>
        <dbReference type="EMBL" id="RHZ49567.1"/>
    </source>
</evidence>